<dbReference type="Proteomes" id="UP000245412">
    <property type="component" value="Unassembled WGS sequence"/>
</dbReference>
<feature type="transmembrane region" description="Helical" evidence="7">
    <location>
        <begin position="169"/>
        <end position="191"/>
    </location>
</feature>
<dbReference type="InterPro" id="IPR035906">
    <property type="entry name" value="MetI-like_sf"/>
</dbReference>
<evidence type="ECO:0000259" key="8">
    <source>
        <dbReference type="PROSITE" id="PS50928"/>
    </source>
</evidence>
<comment type="subcellular location">
    <subcellularLocation>
        <location evidence="1 7">Cell membrane</location>
        <topology evidence="1 7">Multi-pass membrane protein</topology>
    </subcellularLocation>
</comment>
<organism evidence="9 10">
    <name type="scientific">Murimonas intestini</name>
    <dbReference type="NCBI Taxonomy" id="1337051"/>
    <lineage>
        <taxon>Bacteria</taxon>
        <taxon>Bacillati</taxon>
        <taxon>Bacillota</taxon>
        <taxon>Clostridia</taxon>
        <taxon>Lachnospirales</taxon>
        <taxon>Lachnospiraceae</taxon>
        <taxon>Murimonas</taxon>
    </lineage>
</organism>
<comment type="caution">
    <text evidence="9">The sequence shown here is derived from an EMBL/GenBank/DDBJ whole genome shotgun (WGS) entry which is preliminary data.</text>
</comment>
<reference evidence="9 10" key="1">
    <citation type="submission" date="2018-05" db="EMBL/GenBank/DDBJ databases">
        <authorList>
            <person name="Goeker M."/>
            <person name="Huntemann M."/>
            <person name="Clum A."/>
            <person name="Pillay M."/>
            <person name="Palaniappan K."/>
            <person name="Varghese N."/>
            <person name="Mikhailova N."/>
            <person name="Stamatis D."/>
            <person name="Reddy T."/>
            <person name="Daum C."/>
            <person name="Shapiro N."/>
            <person name="Ivanova N."/>
            <person name="Kyrpides N."/>
            <person name="Woyke T."/>
        </authorList>
    </citation>
    <scope>NUCLEOTIDE SEQUENCE [LARGE SCALE GENOMIC DNA]</scope>
    <source>
        <strain evidence="9 10">DSM 26524</strain>
    </source>
</reference>
<feature type="transmembrane region" description="Helical" evidence="7">
    <location>
        <begin position="84"/>
        <end position="104"/>
    </location>
</feature>
<dbReference type="PANTHER" id="PTHR43227:SF11">
    <property type="entry name" value="BLL4140 PROTEIN"/>
    <property type="match status" value="1"/>
</dbReference>
<feature type="transmembrane region" description="Helical" evidence="7">
    <location>
        <begin position="273"/>
        <end position="298"/>
    </location>
</feature>
<evidence type="ECO:0000256" key="1">
    <source>
        <dbReference type="ARBA" id="ARBA00004651"/>
    </source>
</evidence>
<keyword evidence="3" id="KW-1003">Cell membrane</keyword>
<dbReference type="Pfam" id="PF00528">
    <property type="entry name" value="BPD_transp_1"/>
    <property type="match status" value="1"/>
</dbReference>
<accession>A0AB73T5V3</accession>
<dbReference type="InterPro" id="IPR000515">
    <property type="entry name" value="MetI-like"/>
</dbReference>
<dbReference type="SUPFAM" id="SSF161098">
    <property type="entry name" value="MetI-like"/>
    <property type="match status" value="1"/>
</dbReference>
<evidence type="ECO:0000256" key="7">
    <source>
        <dbReference type="RuleBase" id="RU363032"/>
    </source>
</evidence>
<dbReference type="GO" id="GO:0055085">
    <property type="term" value="P:transmembrane transport"/>
    <property type="evidence" value="ECO:0007669"/>
    <property type="project" value="InterPro"/>
</dbReference>
<comment type="similarity">
    <text evidence="7">Belongs to the binding-protein-dependent transport system permease family.</text>
</comment>
<protein>
    <submittedName>
        <fullName evidence="9">Aldouronate transport system permease protein</fullName>
    </submittedName>
</protein>
<dbReference type="InterPro" id="IPR050809">
    <property type="entry name" value="UgpAE/MalFG_permease"/>
</dbReference>
<evidence type="ECO:0000256" key="5">
    <source>
        <dbReference type="ARBA" id="ARBA00022989"/>
    </source>
</evidence>
<evidence type="ECO:0000256" key="3">
    <source>
        <dbReference type="ARBA" id="ARBA00022475"/>
    </source>
</evidence>
<keyword evidence="6 7" id="KW-0472">Membrane</keyword>
<evidence type="ECO:0000256" key="2">
    <source>
        <dbReference type="ARBA" id="ARBA00022448"/>
    </source>
</evidence>
<keyword evidence="4 7" id="KW-0812">Transmembrane</keyword>
<evidence type="ECO:0000313" key="9">
    <source>
        <dbReference type="EMBL" id="PWJ76685.1"/>
    </source>
</evidence>
<feature type="transmembrane region" description="Helical" evidence="7">
    <location>
        <begin position="125"/>
        <end position="149"/>
    </location>
</feature>
<keyword evidence="2 7" id="KW-0813">Transport</keyword>
<keyword evidence="5 7" id="KW-1133">Transmembrane helix</keyword>
<feature type="domain" description="ABC transmembrane type-1" evidence="8">
    <location>
        <begin position="80"/>
        <end position="294"/>
    </location>
</feature>
<proteinExistence type="inferred from homology"/>
<dbReference type="EMBL" id="QGGY01000004">
    <property type="protein sequence ID" value="PWJ76685.1"/>
    <property type="molecule type" value="Genomic_DNA"/>
</dbReference>
<dbReference type="CDD" id="cd06261">
    <property type="entry name" value="TM_PBP2"/>
    <property type="match status" value="1"/>
</dbReference>
<feature type="transmembrane region" description="Helical" evidence="7">
    <location>
        <begin position="21"/>
        <end position="45"/>
    </location>
</feature>
<dbReference type="PANTHER" id="PTHR43227">
    <property type="entry name" value="BLL4140 PROTEIN"/>
    <property type="match status" value="1"/>
</dbReference>
<name>A0AB73T5V3_9FIRM</name>
<gene>
    <name evidence="9" type="ORF">C7383_104131</name>
</gene>
<evidence type="ECO:0000256" key="6">
    <source>
        <dbReference type="ARBA" id="ARBA00023136"/>
    </source>
</evidence>
<evidence type="ECO:0000313" key="10">
    <source>
        <dbReference type="Proteomes" id="UP000245412"/>
    </source>
</evidence>
<dbReference type="RefSeq" id="WP_109625831.1">
    <property type="nucleotide sequence ID" value="NZ_CABJAT010000009.1"/>
</dbReference>
<evidence type="ECO:0000256" key="4">
    <source>
        <dbReference type="ARBA" id="ARBA00022692"/>
    </source>
</evidence>
<dbReference type="Gene3D" id="1.10.3720.10">
    <property type="entry name" value="MetI-like"/>
    <property type="match status" value="1"/>
</dbReference>
<dbReference type="GO" id="GO:0005886">
    <property type="term" value="C:plasma membrane"/>
    <property type="evidence" value="ECO:0007669"/>
    <property type="project" value="UniProtKB-SubCell"/>
</dbReference>
<dbReference type="AlphaFoldDB" id="A0AB73T5V3"/>
<feature type="transmembrane region" description="Helical" evidence="7">
    <location>
        <begin position="212"/>
        <end position="237"/>
    </location>
</feature>
<dbReference type="PROSITE" id="PS50928">
    <property type="entry name" value="ABC_TM1"/>
    <property type="match status" value="1"/>
</dbReference>
<sequence length="307" mass="34616">MTANRKTAALALHKPKKRYSLLFMVLPFMLIIFLFNYVPIFGWIYSVFDYIPGVPILECDYMGMDYFKMMLKDANVLRSLKNTAIFAVISIALTPLPMFFAIFLNEIKCGPVRKFVQTFTTLPNFISWVIIFSLAFSLFSTDGLLTNAFARLTGTNPSSVLSSKESVYWFQSFLGQWKMLGWNSIIYLAAIAGIDQQQYEAAKVDGAGHFRCAVHVTLPAMMETYVVLFILNIGNFLNTGYEQYMLFKNAVTAPTIEVLDLYVYRIGLENMDYSYGVAISIVKSIVSIALVVLANLVAKKIRGNTVI</sequence>
<keyword evidence="10" id="KW-1185">Reference proteome</keyword>